<comment type="caution">
    <text evidence="4">The sequence shown here is derived from an EMBL/GenBank/DDBJ whole genome shotgun (WGS) entry which is preliminary data.</text>
</comment>
<evidence type="ECO:0000313" key="4">
    <source>
        <dbReference type="EMBL" id="KAF2292747.1"/>
    </source>
</evidence>
<proteinExistence type="inferred from homology"/>
<comment type="similarity">
    <text evidence="1">Belongs to the protein kinase superfamily. STE Ser/Thr protein kinase family. STE20 subfamily.</text>
</comment>
<name>A0A6A6KVT7_HEVBR</name>
<keyword evidence="5" id="KW-1185">Reference proteome</keyword>
<feature type="chain" id="PRO_5025606569" evidence="3">
    <location>
        <begin position="16"/>
        <end position="328"/>
    </location>
</feature>
<reference evidence="4 5" key="1">
    <citation type="journal article" date="2020" name="Mol. Plant">
        <title>The Chromosome-Based Rubber Tree Genome Provides New Insights into Spurge Genome Evolution and Rubber Biosynthesis.</title>
        <authorList>
            <person name="Liu J."/>
            <person name="Shi C."/>
            <person name="Shi C.C."/>
            <person name="Li W."/>
            <person name="Zhang Q.J."/>
            <person name="Zhang Y."/>
            <person name="Li K."/>
            <person name="Lu H.F."/>
            <person name="Shi C."/>
            <person name="Zhu S.T."/>
            <person name="Xiao Z.Y."/>
            <person name="Nan H."/>
            <person name="Yue Y."/>
            <person name="Zhu X.G."/>
            <person name="Wu Y."/>
            <person name="Hong X.N."/>
            <person name="Fan G.Y."/>
            <person name="Tong Y."/>
            <person name="Zhang D."/>
            <person name="Mao C.L."/>
            <person name="Liu Y.L."/>
            <person name="Hao S.J."/>
            <person name="Liu W.Q."/>
            <person name="Lv M.Q."/>
            <person name="Zhang H.B."/>
            <person name="Liu Y."/>
            <person name="Hu-Tang G.R."/>
            <person name="Wang J.P."/>
            <person name="Wang J.H."/>
            <person name="Sun Y.H."/>
            <person name="Ni S.B."/>
            <person name="Chen W.B."/>
            <person name="Zhang X.C."/>
            <person name="Jiao Y.N."/>
            <person name="Eichler E.E."/>
            <person name="Li G.H."/>
            <person name="Liu X."/>
            <person name="Gao L.Z."/>
        </authorList>
    </citation>
    <scope>NUCLEOTIDE SEQUENCE [LARGE SCALE GENOMIC DNA]</scope>
    <source>
        <strain evidence="5">cv. GT1</strain>
        <tissue evidence="4">Leaf</tissue>
    </source>
</reference>
<dbReference type="AlphaFoldDB" id="A0A6A6KVT7"/>
<protein>
    <submittedName>
        <fullName evidence="4">Uncharacterized protein</fullName>
    </submittedName>
</protein>
<evidence type="ECO:0000256" key="3">
    <source>
        <dbReference type="SAM" id="SignalP"/>
    </source>
</evidence>
<keyword evidence="3" id="KW-0732">Signal</keyword>
<evidence type="ECO:0000256" key="1">
    <source>
        <dbReference type="ARBA" id="ARBA00008874"/>
    </source>
</evidence>
<keyword evidence="2" id="KW-0175">Coiled coil</keyword>
<dbReference type="PANTHER" id="PTHR48014:SF10">
    <property type="entry name" value="PROTEIN KINASE SUPERFAMILY PROTEIN"/>
    <property type="match status" value="1"/>
</dbReference>
<organism evidence="4 5">
    <name type="scientific">Hevea brasiliensis</name>
    <name type="common">Para rubber tree</name>
    <name type="synonym">Siphonia brasiliensis</name>
    <dbReference type="NCBI Taxonomy" id="3981"/>
    <lineage>
        <taxon>Eukaryota</taxon>
        <taxon>Viridiplantae</taxon>
        <taxon>Streptophyta</taxon>
        <taxon>Embryophyta</taxon>
        <taxon>Tracheophyta</taxon>
        <taxon>Spermatophyta</taxon>
        <taxon>Magnoliopsida</taxon>
        <taxon>eudicotyledons</taxon>
        <taxon>Gunneridae</taxon>
        <taxon>Pentapetalae</taxon>
        <taxon>rosids</taxon>
        <taxon>fabids</taxon>
        <taxon>Malpighiales</taxon>
        <taxon>Euphorbiaceae</taxon>
        <taxon>Crotonoideae</taxon>
        <taxon>Micrandreae</taxon>
        <taxon>Hevea</taxon>
    </lineage>
</organism>
<feature type="signal peptide" evidence="3">
    <location>
        <begin position="1"/>
        <end position="15"/>
    </location>
</feature>
<gene>
    <name evidence="4" type="ORF">GH714_027846</name>
</gene>
<dbReference type="GO" id="GO:0043539">
    <property type="term" value="F:protein serine/threonine kinase activator activity"/>
    <property type="evidence" value="ECO:0007669"/>
    <property type="project" value="InterPro"/>
</dbReference>
<dbReference type="EMBL" id="JAAGAX010000014">
    <property type="protein sequence ID" value="KAF2292747.1"/>
    <property type="molecule type" value="Genomic_DNA"/>
</dbReference>
<sequence>MIFLLFLGLTKLLEQEYIRGISEWNFDLEDLKKQAALIQDYDGISTANRDLSSKQGGSDNLAVLGDRLSIQRENNSNFEKTSLLPEDGSKERNNVQIVESSLASYPVCPLQALNGHFDSHPANVNGYSFDLQGANHSISEGSMLVLSSINDKGTRSFGSDDLKFVSSLPRDVNSESSSFSWSVQLKNDVPPNKGSPMGSINSFVGGSMNSMTSTSVSLLSSLQRILQQNTMQREQTLRLIRYVDNLTDFMKATSRNEYLQMLSASARERELQSQIINMQLRIRQLLDDLQEQKNKNSEVRLLPLKVCLKHVLHFTASILNIQCLGKDK</sequence>
<dbReference type="InterPro" id="IPR047173">
    <property type="entry name" value="STRAD_A/B-like"/>
</dbReference>
<evidence type="ECO:0000313" key="5">
    <source>
        <dbReference type="Proteomes" id="UP000467840"/>
    </source>
</evidence>
<accession>A0A6A6KVT7</accession>
<dbReference type="Proteomes" id="UP000467840">
    <property type="component" value="Chromosome 13"/>
</dbReference>
<evidence type="ECO:0000256" key="2">
    <source>
        <dbReference type="SAM" id="Coils"/>
    </source>
</evidence>
<dbReference type="PANTHER" id="PTHR48014">
    <property type="entry name" value="SERINE/THREONINE-PROTEIN KINASE FRAY2"/>
    <property type="match status" value="1"/>
</dbReference>
<feature type="coiled-coil region" evidence="2">
    <location>
        <begin position="268"/>
        <end position="302"/>
    </location>
</feature>